<proteinExistence type="predicted"/>
<dbReference type="InterPro" id="IPR052895">
    <property type="entry name" value="HetReg/Transcr_Mod"/>
</dbReference>
<sequence length="136" mass="15630">MLIKNSKVYSQLFNDPPSIRVVRLRAGNVGDKIQCDLMSGPLTSMDFEALSYVWGVTLVPYSIQVDGRPFYITYNLYSALTELRHPKYERLIWIDAVCINQNDNSEKGFQVRMMREIYAKASRVIVWLGKDTKATS</sequence>
<organism evidence="2 3">
    <name type="scientific">Cucurbitaria berberidis CBS 394.84</name>
    <dbReference type="NCBI Taxonomy" id="1168544"/>
    <lineage>
        <taxon>Eukaryota</taxon>
        <taxon>Fungi</taxon>
        <taxon>Dikarya</taxon>
        <taxon>Ascomycota</taxon>
        <taxon>Pezizomycotina</taxon>
        <taxon>Dothideomycetes</taxon>
        <taxon>Pleosporomycetidae</taxon>
        <taxon>Pleosporales</taxon>
        <taxon>Pleosporineae</taxon>
        <taxon>Cucurbitariaceae</taxon>
        <taxon>Cucurbitaria</taxon>
    </lineage>
</organism>
<keyword evidence="3" id="KW-1185">Reference proteome</keyword>
<evidence type="ECO:0000259" key="1">
    <source>
        <dbReference type="Pfam" id="PF06985"/>
    </source>
</evidence>
<feature type="non-terminal residue" evidence="2">
    <location>
        <position position="136"/>
    </location>
</feature>
<dbReference type="RefSeq" id="XP_040788657.1">
    <property type="nucleotide sequence ID" value="XM_040928661.1"/>
</dbReference>
<dbReference type="AlphaFoldDB" id="A0A9P4L9D1"/>
<reference evidence="2" key="1">
    <citation type="submission" date="2020-01" db="EMBL/GenBank/DDBJ databases">
        <authorList>
            <consortium name="DOE Joint Genome Institute"/>
            <person name="Haridas S."/>
            <person name="Albert R."/>
            <person name="Binder M."/>
            <person name="Bloem J."/>
            <person name="Labutti K."/>
            <person name="Salamov A."/>
            <person name="Andreopoulos B."/>
            <person name="Baker S.E."/>
            <person name="Barry K."/>
            <person name="Bills G."/>
            <person name="Bluhm B.H."/>
            <person name="Cannon C."/>
            <person name="Castanera R."/>
            <person name="Culley D.E."/>
            <person name="Daum C."/>
            <person name="Ezra D."/>
            <person name="Gonzalez J.B."/>
            <person name="Henrissat B."/>
            <person name="Kuo A."/>
            <person name="Liang C."/>
            <person name="Lipzen A."/>
            <person name="Lutzoni F."/>
            <person name="Magnuson J."/>
            <person name="Mondo S."/>
            <person name="Nolan M."/>
            <person name="Ohm R."/>
            <person name="Pangilinan J."/>
            <person name="Park H.-J."/>
            <person name="Ramirez L."/>
            <person name="Alfaro M."/>
            <person name="Sun H."/>
            <person name="Tritt A."/>
            <person name="Yoshinaga Y."/>
            <person name="Zwiers L.-H."/>
            <person name="Turgeon B.G."/>
            <person name="Goodwin S.B."/>
            <person name="Spatafora J.W."/>
            <person name="Crous P.W."/>
            <person name="Grigoriev I.V."/>
        </authorList>
    </citation>
    <scope>NUCLEOTIDE SEQUENCE</scope>
    <source>
        <strain evidence="2">CBS 394.84</strain>
    </source>
</reference>
<dbReference type="PANTHER" id="PTHR24148:SF64">
    <property type="entry name" value="HETEROKARYON INCOMPATIBILITY DOMAIN-CONTAINING PROTEIN"/>
    <property type="match status" value="1"/>
</dbReference>
<feature type="domain" description="Heterokaryon incompatibility" evidence="1">
    <location>
        <begin position="47"/>
        <end position="133"/>
    </location>
</feature>
<dbReference type="OrthoDB" id="2157530at2759"/>
<gene>
    <name evidence="2" type="ORF">K460DRAFT_283487</name>
</gene>
<accession>A0A9P4L9D1</accession>
<protein>
    <submittedName>
        <fullName evidence="2">HET-domain-containing protein</fullName>
    </submittedName>
</protein>
<dbReference type="Pfam" id="PF06985">
    <property type="entry name" value="HET"/>
    <property type="match status" value="1"/>
</dbReference>
<dbReference type="GeneID" id="63845914"/>
<evidence type="ECO:0000313" key="3">
    <source>
        <dbReference type="Proteomes" id="UP000800039"/>
    </source>
</evidence>
<dbReference type="PANTHER" id="PTHR24148">
    <property type="entry name" value="ANKYRIN REPEAT DOMAIN-CONTAINING PROTEIN 39 HOMOLOG-RELATED"/>
    <property type="match status" value="1"/>
</dbReference>
<dbReference type="EMBL" id="ML976616">
    <property type="protein sequence ID" value="KAF1846094.1"/>
    <property type="molecule type" value="Genomic_DNA"/>
</dbReference>
<dbReference type="Proteomes" id="UP000800039">
    <property type="component" value="Unassembled WGS sequence"/>
</dbReference>
<dbReference type="InterPro" id="IPR010730">
    <property type="entry name" value="HET"/>
</dbReference>
<evidence type="ECO:0000313" key="2">
    <source>
        <dbReference type="EMBL" id="KAF1846094.1"/>
    </source>
</evidence>
<name>A0A9P4L9D1_9PLEO</name>
<comment type="caution">
    <text evidence="2">The sequence shown here is derived from an EMBL/GenBank/DDBJ whole genome shotgun (WGS) entry which is preliminary data.</text>
</comment>